<organism evidence="2 3">
    <name type="scientific">Paragonimus westermani</name>
    <dbReference type="NCBI Taxonomy" id="34504"/>
    <lineage>
        <taxon>Eukaryota</taxon>
        <taxon>Metazoa</taxon>
        <taxon>Spiralia</taxon>
        <taxon>Lophotrochozoa</taxon>
        <taxon>Platyhelminthes</taxon>
        <taxon>Trematoda</taxon>
        <taxon>Digenea</taxon>
        <taxon>Plagiorchiida</taxon>
        <taxon>Troglotremata</taxon>
        <taxon>Troglotrematidae</taxon>
        <taxon>Paragonimus</taxon>
    </lineage>
</organism>
<dbReference type="AlphaFoldDB" id="A0A8T0DWT5"/>
<dbReference type="OrthoDB" id="6253650at2759"/>
<dbReference type="EMBL" id="JTDF01000390">
    <property type="protein sequence ID" value="KAF8571654.1"/>
    <property type="molecule type" value="Genomic_DNA"/>
</dbReference>
<accession>A0A8T0DWT5</accession>
<proteinExistence type="predicted"/>
<sequence length="767" mass="84286">MNPVKLHYLFCDKKKACKLCDSFGDHSNVDGTPEETTNMLSSLSSMSSMLQLGRERRQRWHIRHQEFQSVLRPLHTNSSSPCSATISHRHSGHFPSLKTCQHCRRSFNEVAYFKHVTRCEAENRLLQENGGTAAQNMEALERFRNRMKYKPTLRVGSQKATSSPQVSLQSSHSIASTLPSPTSSVSLTRLHSPVDPSLGTPTPQTPAEIGSPWQIARQRSNCNQLHIRDEGNTLCNSGVNPKEFVSATNVADPTAKTDLQPAPRSQTPPCNLLSPILCSSPSTVSSLSTVSLVDDSNKDGENHVNLQKLKQTMQRTTPHCPWSPTISSFARHTVPVGEKHVLLSSNALPKPNLSVNFSPLHLRIPNQPTDNKPLTDHASVSHCEVTSSVVSEPSCIILSPESASVANSTDTGLESEHELMSCAPDLDTRPARKAPNTCICHGNSHAHKHHCKHRCIPSNFRDQTQTQSTARHCKCFGKCHHKQRATPCCPQNLPSLSNQDNQVDVKHTTSQRSCTCFIGAKAQTRDKVSQTVGCVQSFRDNFTEPPCYTEEPVDSSRVEIGVDMSGDFPPTTNRPDVQNQTYLLLSSSGQSSPATEGPATEISLPSQEGRTASKPTNFAPDCATLNPVLQTYHPGIPTALVLAKAMFHRPKPITDSKRRHSPRFNESLPILSELDVDGEIATTQPNSQKRNNLFYCHECGMRYLVPTAKFCSNCGTTRLPLIPPSCKTPLAGTPGHEGKTTSEQPAGFLNDILNRFEQSTVNSCLFQ</sequence>
<feature type="region of interest" description="Disordered" evidence="1">
    <location>
        <begin position="586"/>
        <end position="618"/>
    </location>
</feature>
<feature type="compositionally biased region" description="Low complexity" evidence="1">
    <location>
        <begin position="162"/>
        <end position="188"/>
    </location>
</feature>
<name>A0A8T0DWT5_9TREM</name>
<reference evidence="2 3" key="1">
    <citation type="submission" date="2019-07" db="EMBL/GenBank/DDBJ databases">
        <title>Annotation for the trematode Paragonimus westermani.</title>
        <authorList>
            <person name="Choi Y.-J."/>
        </authorList>
    </citation>
    <scope>NUCLEOTIDE SEQUENCE [LARGE SCALE GENOMIC DNA]</scope>
    <source>
        <strain evidence="2">180907_Pwestermani</strain>
    </source>
</reference>
<dbReference type="Proteomes" id="UP000699462">
    <property type="component" value="Unassembled WGS sequence"/>
</dbReference>
<protein>
    <submittedName>
        <fullName evidence="2">Uncharacterized protein</fullName>
    </submittedName>
</protein>
<feature type="compositionally biased region" description="Polar residues" evidence="1">
    <location>
        <begin position="603"/>
        <end position="616"/>
    </location>
</feature>
<evidence type="ECO:0000313" key="2">
    <source>
        <dbReference type="EMBL" id="KAF8571654.1"/>
    </source>
</evidence>
<feature type="region of interest" description="Disordered" evidence="1">
    <location>
        <begin position="154"/>
        <end position="204"/>
    </location>
</feature>
<keyword evidence="3" id="KW-1185">Reference proteome</keyword>
<gene>
    <name evidence="2" type="ORF">P879_02775</name>
</gene>
<evidence type="ECO:0000313" key="3">
    <source>
        <dbReference type="Proteomes" id="UP000699462"/>
    </source>
</evidence>
<comment type="caution">
    <text evidence="2">The sequence shown here is derived from an EMBL/GenBank/DDBJ whole genome shotgun (WGS) entry which is preliminary data.</text>
</comment>
<evidence type="ECO:0000256" key="1">
    <source>
        <dbReference type="SAM" id="MobiDB-lite"/>
    </source>
</evidence>